<dbReference type="GO" id="GO:0000976">
    <property type="term" value="F:transcription cis-regulatory region binding"/>
    <property type="evidence" value="ECO:0007669"/>
    <property type="project" value="TreeGrafter"/>
</dbReference>
<dbReference type="Gene3D" id="1.10.357.10">
    <property type="entry name" value="Tetracycline Repressor, domain 2"/>
    <property type="match status" value="1"/>
</dbReference>
<proteinExistence type="predicted"/>
<dbReference type="InterPro" id="IPR001647">
    <property type="entry name" value="HTH_TetR"/>
</dbReference>
<keyword evidence="5" id="KW-1185">Reference proteome</keyword>
<evidence type="ECO:0000256" key="1">
    <source>
        <dbReference type="ARBA" id="ARBA00023125"/>
    </source>
</evidence>
<dbReference type="PANTHER" id="PTHR30055:SF226">
    <property type="entry name" value="HTH-TYPE TRANSCRIPTIONAL REGULATOR PKSA"/>
    <property type="match status" value="1"/>
</dbReference>
<gene>
    <name evidence="4" type="ORF">AS194_13010</name>
</gene>
<dbReference type="PANTHER" id="PTHR30055">
    <property type="entry name" value="HTH-TYPE TRANSCRIPTIONAL REGULATOR RUTR"/>
    <property type="match status" value="1"/>
</dbReference>
<dbReference type="Gene3D" id="1.10.10.60">
    <property type="entry name" value="Homeodomain-like"/>
    <property type="match status" value="1"/>
</dbReference>
<sequence length="208" mass="23965">MKRAEQERSLQTKNKILLAALTEFASTGFDGVSTRAIAKKAEVNHTLISHHFGSKEALWKATAKLCFEIYSEHNFEKRRNMQDAEARTLVKVLLKDFIKFCANYPDIHHFLIQANQGDSERLDWFVENYLRTIYDEELDIIRRAQKLGLAPQGDSMHIRYLLLGAATSIYTFAPQFARLSGKDPFSDEFIEQHVDYVLTLFTTCAKKL</sequence>
<dbReference type="InterPro" id="IPR023772">
    <property type="entry name" value="DNA-bd_HTH_TetR-type_CS"/>
</dbReference>
<dbReference type="InterPro" id="IPR050109">
    <property type="entry name" value="HTH-type_TetR-like_transc_reg"/>
</dbReference>
<name>A0A0T6DUV1_9GAMM</name>
<evidence type="ECO:0000256" key="2">
    <source>
        <dbReference type="PROSITE-ProRule" id="PRU00335"/>
    </source>
</evidence>
<dbReference type="Proteomes" id="UP000051202">
    <property type="component" value="Unassembled WGS sequence"/>
</dbReference>
<dbReference type="PROSITE" id="PS50977">
    <property type="entry name" value="HTH_TETR_2"/>
    <property type="match status" value="1"/>
</dbReference>
<dbReference type="GO" id="GO:0003700">
    <property type="term" value="F:DNA-binding transcription factor activity"/>
    <property type="evidence" value="ECO:0007669"/>
    <property type="project" value="TreeGrafter"/>
</dbReference>
<comment type="caution">
    <text evidence="4">The sequence shown here is derived from an EMBL/GenBank/DDBJ whole genome shotgun (WGS) entry which is preliminary data.</text>
</comment>
<dbReference type="Pfam" id="PF00440">
    <property type="entry name" value="TetR_N"/>
    <property type="match status" value="1"/>
</dbReference>
<organism evidence="4 5">
    <name type="scientific">Psychrobacter piscatorii</name>
    <dbReference type="NCBI Taxonomy" id="554343"/>
    <lineage>
        <taxon>Bacteria</taxon>
        <taxon>Pseudomonadati</taxon>
        <taxon>Pseudomonadota</taxon>
        <taxon>Gammaproteobacteria</taxon>
        <taxon>Moraxellales</taxon>
        <taxon>Moraxellaceae</taxon>
        <taxon>Psychrobacter</taxon>
    </lineage>
</organism>
<feature type="DNA-binding region" description="H-T-H motif" evidence="2">
    <location>
        <begin position="33"/>
        <end position="52"/>
    </location>
</feature>
<dbReference type="PRINTS" id="PR00455">
    <property type="entry name" value="HTHTETR"/>
</dbReference>
<dbReference type="InterPro" id="IPR009057">
    <property type="entry name" value="Homeodomain-like_sf"/>
</dbReference>
<dbReference type="RefSeq" id="WP_058023641.1">
    <property type="nucleotide sequence ID" value="NZ_LNDJ01000006.1"/>
</dbReference>
<dbReference type="PROSITE" id="PS01081">
    <property type="entry name" value="HTH_TETR_1"/>
    <property type="match status" value="1"/>
</dbReference>
<evidence type="ECO:0000313" key="5">
    <source>
        <dbReference type="Proteomes" id="UP000051202"/>
    </source>
</evidence>
<dbReference type="InterPro" id="IPR036271">
    <property type="entry name" value="Tet_transcr_reg_TetR-rel_C_sf"/>
</dbReference>
<evidence type="ECO:0000259" key="3">
    <source>
        <dbReference type="PROSITE" id="PS50977"/>
    </source>
</evidence>
<dbReference type="SUPFAM" id="SSF48498">
    <property type="entry name" value="Tetracyclin repressor-like, C-terminal domain"/>
    <property type="match status" value="1"/>
</dbReference>
<dbReference type="EMBL" id="LNDJ01000006">
    <property type="protein sequence ID" value="KRU23578.1"/>
    <property type="molecule type" value="Genomic_DNA"/>
</dbReference>
<protein>
    <submittedName>
        <fullName evidence="4">TetR family transcriptional regulator</fullName>
    </submittedName>
</protein>
<reference evidence="4 5" key="1">
    <citation type="submission" date="2015-11" db="EMBL/GenBank/DDBJ databases">
        <title>Permanent draft genome of Psychrobacter piscatorii LQ58.</title>
        <authorList>
            <person name="Zhou M."/>
            <person name="Dong B."/>
            <person name="Liu Q."/>
        </authorList>
    </citation>
    <scope>NUCLEOTIDE SEQUENCE [LARGE SCALE GENOMIC DNA]</scope>
    <source>
        <strain evidence="4 5">LQ58</strain>
    </source>
</reference>
<dbReference type="SUPFAM" id="SSF46689">
    <property type="entry name" value="Homeodomain-like"/>
    <property type="match status" value="1"/>
</dbReference>
<evidence type="ECO:0000313" key="4">
    <source>
        <dbReference type="EMBL" id="KRU23578.1"/>
    </source>
</evidence>
<feature type="domain" description="HTH tetR-type" evidence="3">
    <location>
        <begin position="10"/>
        <end position="70"/>
    </location>
</feature>
<accession>A0A0T6DUV1</accession>
<dbReference type="AlphaFoldDB" id="A0A0T6DUV1"/>
<keyword evidence="1 2" id="KW-0238">DNA-binding</keyword>